<dbReference type="GO" id="GO:0016491">
    <property type="term" value="F:oxidoreductase activity"/>
    <property type="evidence" value="ECO:0007669"/>
    <property type="project" value="UniProtKB-KW"/>
</dbReference>
<gene>
    <name evidence="5" type="ORF">Lnau_1934</name>
</gene>
<organism evidence="5 6">
    <name type="scientific">Legionella nautarum</name>
    <dbReference type="NCBI Taxonomy" id="45070"/>
    <lineage>
        <taxon>Bacteria</taxon>
        <taxon>Pseudomonadati</taxon>
        <taxon>Pseudomonadota</taxon>
        <taxon>Gammaproteobacteria</taxon>
        <taxon>Legionellales</taxon>
        <taxon>Legionellaceae</taxon>
        <taxon>Legionella</taxon>
    </lineage>
</organism>
<keyword evidence="3" id="KW-0003">3Fe-4S</keyword>
<evidence type="ECO:0000313" key="6">
    <source>
        <dbReference type="Proteomes" id="UP000054725"/>
    </source>
</evidence>
<comment type="caution">
    <text evidence="5">The sequence shown here is derived from an EMBL/GenBank/DDBJ whole genome shotgun (WGS) entry which is preliminary data.</text>
</comment>
<evidence type="ECO:0000259" key="4">
    <source>
        <dbReference type="Pfam" id="PF01058"/>
    </source>
</evidence>
<name>A0A0W0WRW5_9GAMM</name>
<accession>A0A0W0WRW5</accession>
<evidence type="ECO:0000256" key="1">
    <source>
        <dbReference type="ARBA" id="ARBA00001927"/>
    </source>
</evidence>
<proteinExistence type="predicted"/>
<keyword evidence="3" id="KW-0479">Metal-binding</keyword>
<dbReference type="Pfam" id="PF01058">
    <property type="entry name" value="Oxidored_q6"/>
    <property type="match status" value="1"/>
</dbReference>
<dbReference type="PANTHER" id="PTHR42845:SF3">
    <property type="entry name" value="CYTOSOLIC NIFE-HYDROGENASE, DELTA SUBUNIT"/>
    <property type="match status" value="1"/>
</dbReference>
<dbReference type="InterPro" id="IPR037024">
    <property type="entry name" value="NiFe_Hase_small_N_sf"/>
</dbReference>
<evidence type="ECO:0000256" key="2">
    <source>
        <dbReference type="ARBA" id="ARBA00023002"/>
    </source>
</evidence>
<dbReference type="EMBL" id="LNYO01000017">
    <property type="protein sequence ID" value="KTD35044.1"/>
    <property type="molecule type" value="Genomic_DNA"/>
</dbReference>
<keyword evidence="6" id="KW-1185">Reference proteome</keyword>
<dbReference type="InterPro" id="IPR006137">
    <property type="entry name" value="NADH_UbQ_OxRdtase-like_20kDa"/>
</dbReference>
<evidence type="ECO:0000256" key="3">
    <source>
        <dbReference type="ARBA" id="ARBA00023291"/>
    </source>
</evidence>
<sequence>MGQFFPIIVLKPYLQSLGSNMKKPRLAVYKFTSCDGCQLAFLNAGEALLLLSELVEFTFFAEAGALSRKKVDIAFVEGSISTPGEIERIKKIRKNSTFLITIGACATAGGIQALRNAANYEEWMSSIYASPQTIASMNISTAISHHVKVDLELWGCPVNTGQVMDAIRSLLFGAFPQIKRDAVCLECKRKGHVCVLVAKNEPCMGPVTQTGCGALCPGLGHACYACYGPSQNPNTHYLGEWFAKNGSRYDQIARQFLHINNQAPVFNQAGNYFKGIKIVKE</sequence>
<reference evidence="5 6" key="1">
    <citation type="submission" date="2015-11" db="EMBL/GenBank/DDBJ databases">
        <title>Genomic analysis of 38 Legionella species identifies large and diverse effector repertoires.</title>
        <authorList>
            <person name="Burstein D."/>
            <person name="Amaro F."/>
            <person name="Zusman T."/>
            <person name="Lifshitz Z."/>
            <person name="Cohen O."/>
            <person name="Gilbert J.A."/>
            <person name="Pupko T."/>
            <person name="Shuman H.A."/>
            <person name="Segal G."/>
        </authorList>
    </citation>
    <scope>NUCLEOTIDE SEQUENCE [LARGE SCALE GENOMIC DNA]</scope>
    <source>
        <strain evidence="5 6">ATCC 49506</strain>
    </source>
</reference>
<dbReference type="PATRIC" id="fig|45070.6.peg.2034"/>
<dbReference type="STRING" id="45070.Lnau_1934"/>
<keyword evidence="3" id="KW-0408">Iron</keyword>
<dbReference type="InterPro" id="IPR051349">
    <property type="entry name" value="Hydrogenase_assoc-protein"/>
</dbReference>
<dbReference type="AlphaFoldDB" id="A0A0W0WRW5"/>
<protein>
    <submittedName>
        <fullName evidence="5">Sulfhydrogenase subunit delta</fullName>
    </submittedName>
</protein>
<feature type="domain" description="NADH:ubiquinone oxidoreductase-like 20kDa subunit" evidence="4">
    <location>
        <begin position="34"/>
        <end position="169"/>
    </location>
</feature>
<comment type="cofactor">
    <cofactor evidence="1">
        <name>[3Fe-4S] cluster</name>
        <dbReference type="ChEBI" id="CHEBI:21137"/>
    </cofactor>
</comment>
<dbReference type="Proteomes" id="UP000054725">
    <property type="component" value="Unassembled WGS sequence"/>
</dbReference>
<keyword evidence="2" id="KW-0560">Oxidoreductase</keyword>
<dbReference type="SUPFAM" id="SSF56770">
    <property type="entry name" value="HydA/Nqo6-like"/>
    <property type="match status" value="1"/>
</dbReference>
<evidence type="ECO:0000313" key="5">
    <source>
        <dbReference type="EMBL" id="KTD35044.1"/>
    </source>
</evidence>
<dbReference type="GO" id="GO:0051538">
    <property type="term" value="F:3 iron, 4 sulfur cluster binding"/>
    <property type="evidence" value="ECO:0007669"/>
    <property type="project" value="UniProtKB-KW"/>
</dbReference>
<dbReference type="Gene3D" id="3.40.50.700">
    <property type="entry name" value="NADH:ubiquinone oxidoreductase-like, 20kDa subunit"/>
    <property type="match status" value="1"/>
</dbReference>
<dbReference type="PANTHER" id="PTHR42845">
    <property type="entry name" value="COENZYME F420-REDUCING HYDROGENASE, GAMMA SUBUNIT"/>
    <property type="match status" value="1"/>
</dbReference>
<keyword evidence="3" id="KW-0411">Iron-sulfur</keyword>